<organism evidence="1 2">
    <name type="scientific">Peronosclerospora sorghi</name>
    <dbReference type="NCBI Taxonomy" id="230839"/>
    <lineage>
        <taxon>Eukaryota</taxon>
        <taxon>Sar</taxon>
        <taxon>Stramenopiles</taxon>
        <taxon>Oomycota</taxon>
        <taxon>Peronosporomycetes</taxon>
        <taxon>Peronosporales</taxon>
        <taxon>Peronosporaceae</taxon>
        <taxon>Peronosclerospora</taxon>
    </lineage>
</organism>
<reference evidence="1 2" key="1">
    <citation type="journal article" date="2022" name="bioRxiv">
        <title>The genome of the oomycete Peronosclerospora sorghi, a cosmopolitan pathogen of maize and sorghum, is inflated with dispersed pseudogenes.</title>
        <authorList>
            <person name="Fletcher K."/>
            <person name="Martin F."/>
            <person name="Isakeit T."/>
            <person name="Cavanaugh K."/>
            <person name="Magill C."/>
            <person name="Michelmore R."/>
        </authorList>
    </citation>
    <scope>NUCLEOTIDE SEQUENCE [LARGE SCALE GENOMIC DNA]</scope>
    <source>
        <strain evidence="1">P6</strain>
    </source>
</reference>
<evidence type="ECO:0000313" key="1">
    <source>
        <dbReference type="EMBL" id="KAI9907759.1"/>
    </source>
</evidence>
<sequence length="1733" mass="195328">MEAVRSVVLSDIQSVLCLARQRHGYNLSSSTSLHVQKESPLGIFQSFSMLRERLIRCDDVTVLSPVHVVKPFLDVIRHEYVSSIITSAALEAIMALLHAWPWADVPDPNVAADAVSDIVDAVSHCKFEVTDIEHDRNVIVTVVHVLHAVVRSPMCVNLSDHSMWQLVESLYTLSRGNRPNAPIRSTATNILHDTIAFIFSNRAIYSDLAPSAASSSSSLSRPGFGLPCAVKIVGFLCQKLHQENHVPSPSVGGTTSSQCDVMLSLSLLQRALLACDAELMMSVPSLMLLIKDDLCSAILRYCRLGACDQLQITVTCLELIRLLWSKLRSELKMQVETIWNGVFFHTLHWCLAAMNPMNPEFPRGDDRALINAEEAHEGTATVHAAFDEFSGEMLPKSQLYSISFEIIFCLVDLLAEKTLLADLYVNYDCDDTRCDLTQTLFDLLSQSVQQSHVACFESHDETHFLWAQAIGESALRGLFNALYVVHLRTHPETLVVSGMRRPSEVKIDDDTWLVDQDEEPQAAQAKERVSAEVLYEKRQRKKFFQHGIQEFNRKPLSGIKYLQQNGFLPTPLDSMSIAMFLRSLPQGLNKNSVGAFLGAMGKEVKQFEKTEIHEADTIEFHRNVLTDFVRSFNFEGESIVTALRMFLASFRLPGEAQQIDRILNAFSLQVYEQCRERFIMASVDVAYLLSFSLIMLNTDLHNPNIRSEKKMKLEDFIKNNKNYGSEVSKGLDLPEEFLTELYTTIAKDEIKTFEDGGKHGEVTSDRWKDLLNQAESDPRHSRLIVHHHPSVPIVLESSGTLRNSDVAQCPALPLEAMKTMKLAKNARTSLPASQKNNGRQSEHVHRCASLDHLYDCHIYELIQQNLVRAFSSVFHQFVVDSKAKDAARTEDLSISSSYEMHYVPQKSALQLACNGFVLCAAVASQLSLVEQYNAVFIRLCKYTALFASEIYPLGYNGRVNGSSVYCDNPSAPVATAAVLKLVHTCNLSLRSRAWRHFFHVLNGLREFRVLPSQILHPSDEMALELMTPAERREFLELVYENKERLERKMALDAQETNSSSSSSGFFSGVAWLLSTFDSSLGGAASKSSITTKPSVSFEWKWLNPAELALYTEDLVIERDVSMKETCNDGKDMNDVASDEWIRSTLQPYRLEFLMQDLANLPSRTRVEIIEALHNEIVQTLRGSEEKELPDRQKYRKLSLSQGGCVFFEHLLSQVIALCKYRFDANDMAGEDGIADVLEAHYTQILEIVRPILLTNSTPRSMTYVNACVLIHKSIIGLFAWVTRARSDATRLVLLKFLGTLKEMSGDDELLRPFLTSIMCGLNRYVTLLEPNQVRFSRVDWLAICSLIGWSVALPHAASYAFRLLERLVAQKVWNGNGQEILVSDCYTKTMMFAMKTRDRHDSWPRSSPMKLLLFMFDTLQPDACNFMEERLRCLGGMAIVAKHLLWNQIEHEIPNDVIVTVIEGLKHMLRAHAGTAVSFQSTAWLDILRYGLLPVGLDLFIDARGRDERIQFGDDEEETNSPFLYYGRQLPLFEKASRLERPRDSSDSRERRRRRHVTMKDPLALRPHVVVAQLLSLVVCEELPKLHTCPKFPSVWDRVAMLLVGLLDQTNLETPPSPAHGAASGELLIERRSVLSAHEEILEHCKGIIRRLTVLQAEMERREEGKDEGQVARPAQSSALMQILEAHCRSNPVLLSRLFPSREDTTSTGDRSPPSEQSAGDLLDGPSDSEEAR</sequence>
<protein>
    <submittedName>
        <fullName evidence="1">Uncharacterized protein</fullName>
    </submittedName>
</protein>
<accession>A0ACC0VPA2</accession>
<dbReference type="EMBL" id="CM047587">
    <property type="protein sequence ID" value="KAI9907759.1"/>
    <property type="molecule type" value="Genomic_DNA"/>
</dbReference>
<keyword evidence="2" id="KW-1185">Reference proteome</keyword>
<dbReference type="Proteomes" id="UP001163321">
    <property type="component" value="Chromosome 8"/>
</dbReference>
<proteinExistence type="predicted"/>
<name>A0ACC0VPA2_9STRA</name>
<gene>
    <name evidence="1" type="ORF">PsorP6_016386</name>
</gene>
<comment type="caution">
    <text evidence="1">The sequence shown here is derived from an EMBL/GenBank/DDBJ whole genome shotgun (WGS) entry which is preliminary data.</text>
</comment>
<evidence type="ECO:0000313" key="2">
    <source>
        <dbReference type="Proteomes" id="UP001163321"/>
    </source>
</evidence>